<evidence type="ECO:0000313" key="10">
    <source>
        <dbReference type="RefSeq" id="XP_011504513.1"/>
    </source>
</evidence>
<dbReference type="InterPro" id="IPR040661">
    <property type="entry name" value="LZ3wCH"/>
</dbReference>
<protein>
    <recommendedName>
        <fullName evidence="5">Meiotic nuclear division protein 1 homolog</fullName>
    </recommendedName>
</protein>
<organism evidence="9 10">
    <name type="scientific">Ceratosolen solmsi marchali</name>
    <dbReference type="NCBI Taxonomy" id="326594"/>
    <lineage>
        <taxon>Eukaryota</taxon>
        <taxon>Metazoa</taxon>
        <taxon>Ecdysozoa</taxon>
        <taxon>Arthropoda</taxon>
        <taxon>Hexapoda</taxon>
        <taxon>Insecta</taxon>
        <taxon>Pterygota</taxon>
        <taxon>Neoptera</taxon>
        <taxon>Endopterygota</taxon>
        <taxon>Hymenoptera</taxon>
        <taxon>Apocrita</taxon>
        <taxon>Proctotrupomorpha</taxon>
        <taxon>Chalcidoidea</taxon>
        <taxon>Agaonidae</taxon>
        <taxon>Agaoninae</taxon>
        <taxon>Ceratosolen</taxon>
    </lineage>
</organism>
<proteinExistence type="inferred from homology"/>
<dbReference type="InterPro" id="IPR040453">
    <property type="entry name" value="Mnd1_HTH"/>
</dbReference>
<evidence type="ECO:0000256" key="6">
    <source>
        <dbReference type="SAM" id="Coils"/>
    </source>
</evidence>
<evidence type="ECO:0000256" key="4">
    <source>
        <dbReference type="ARBA" id="ARBA00023242"/>
    </source>
</evidence>
<comment type="function">
    <text evidence="5">Required for proper homologous chromosome pairing and efficient cross-over and intragenic recombination during meiosis.</text>
</comment>
<accession>A0AAJ6YUC0</accession>
<evidence type="ECO:0000256" key="3">
    <source>
        <dbReference type="ARBA" id="ARBA00023054"/>
    </source>
</evidence>
<dbReference type="Pfam" id="PF03962">
    <property type="entry name" value="Mnd1"/>
    <property type="match status" value="1"/>
</dbReference>
<feature type="coiled-coil region" evidence="6">
    <location>
        <begin position="93"/>
        <end position="147"/>
    </location>
</feature>
<evidence type="ECO:0000259" key="7">
    <source>
        <dbReference type="Pfam" id="PF03962"/>
    </source>
</evidence>
<keyword evidence="4 5" id="KW-0539">Nucleus</keyword>
<keyword evidence="3 6" id="KW-0175">Coiled coil</keyword>
<dbReference type="Proteomes" id="UP000695007">
    <property type="component" value="Unplaced"/>
</dbReference>
<name>A0AAJ6YUC0_9HYME</name>
<evidence type="ECO:0000313" key="9">
    <source>
        <dbReference type="Proteomes" id="UP000695007"/>
    </source>
</evidence>
<evidence type="ECO:0000256" key="2">
    <source>
        <dbReference type="ARBA" id="ARBA00005981"/>
    </source>
</evidence>
<dbReference type="RefSeq" id="XP_011504513.1">
    <property type="nucleotide sequence ID" value="XM_011506211.1"/>
</dbReference>
<dbReference type="KEGG" id="csol:105367483"/>
<feature type="domain" description="Leucine zipper with capping helix" evidence="8">
    <location>
        <begin position="150"/>
        <end position="204"/>
    </location>
</feature>
<dbReference type="Pfam" id="PF18517">
    <property type="entry name" value="LZ3wCH"/>
    <property type="match status" value="1"/>
</dbReference>
<sequence length="205" mass="23993">MSKRKRITADEKRTLMLQFFHEKKDFYTLKELEVLVPKECGIIQQAVKDILQTLVDDDLVHTDKIGTIVYFWAFPGEKILILENEIGQTGNKILTLETKLEQLKSDIQNEETNKEDLHKTKILLDEIETLRRKEAELKLQIAKFKDADPEVIAELNEKAQFYKNGANTWTDNIYSLKTWCKQKFNIDGVALNKQFQIPEDLDYID</sequence>
<keyword evidence="9" id="KW-1185">Reference proteome</keyword>
<dbReference type="PIRSF" id="PIRSF026991">
    <property type="entry name" value="Mnd1"/>
    <property type="match status" value="1"/>
</dbReference>
<dbReference type="AlphaFoldDB" id="A0AAJ6YUC0"/>
<feature type="domain" description="Mnd1 HTH" evidence="7">
    <location>
        <begin position="16"/>
        <end position="75"/>
    </location>
</feature>
<gene>
    <name evidence="10" type="primary">LOC105367483</name>
</gene>
<dbReference type="GO" id="GO:0007131">
    <property type="term" value="P:reciprocal meiotic recombination"/>
    <property type="evidence" value="ECO:0007669"/>
    <property type="project" value="InterPro"/>
</dbReference>
<dbReference type="GO" id="GO:0003690">
    <property type="term" value="F:double-stranded DNA binding"/>
    <property type="evidence" value="ECO:0007669"/>
    <property type="project" value="InterPro"/>
</dbReference>
<evidence type="ECO:0000256" key="5">
    <source>
        <dbReference type="PIRNR" id="PIRNR026991"/>
    </source>
</evidence>
<dbReference type="GeneID" id="105367483"/>
<dbReference type="InterPro" id="IPR005647">
    <property type="entry name" value="Mnd1"/>
</dbReference>
<comment type="similarity">
    <text evidence="2 5">Belongs to the MND1 family.</text>
</comment>
<evidence type="ECO:0000256" key="1">
    <source>
        <dbReference type="ARBA" id="ARBA00004123"/>
    </source>
</evidence>
<reference evidence="10" key="1">
    <citation type="submission" date="2025-08" db="UniProtKB">
        <authorList>
            <consortium name="RefSeq"/>
        </authorList>
    </citation>
    <scope>IDENTIFICATION</scope>
</reference>
<evidence type="ECO:0000259" key="8">
    <source>
        <dbReference type="Pfam" id="PF18517"/>
    </source>
</evidence>
<comment type="subcellular location">
    <subcellularLocation>
        <location evidence="1 5">Nucleus</location>
    </subcellularLocation>
</comment>
<dbReference type="GO" id="GO:0005634">
    <property type="term" value="C:nucleus"/>
    <property type="evidence" value="ECO:0007669"/>
    <property type="project" value="UniProtKB-SubCell"/>
</dbReference>